<evidence type="ECO:0000313" key="2">
    <source>
        <dbReference type="Proteomes" id="UP001283361"/>
    </source>
</evidence>
<accession>A0AAE1CS83</accession>
<proteinExistence type="predicted"/>
<gene>
    <name evidence="1" type="ORF">RRG08_037432</name>
</gene>
<dbReference type="EMBL" id="JAWDGP010006959">
    <property type="protein sequence ID" value="KAK3732428.1"/>
    <property type="molecule type" value="Genomic_DNA"/>
</dbReference>
<dbReference type="Proteomes" id="UP001283361">
    <property type="component" value="Unassembled WGS sequence"/>
</dbReference>
<dbReference type="AlphaFoldDB" id="A0AAE1CS83"/>
<comment type="caution">
    <text evidence="1">The sequence shown here is derived from an EMBL/GenBank/DDBJ whole genome shotgun (WGS) entry which is preliminary data.</text>
</comment>
<protein>
    <submittedName>
        <fullName evidence="1">Uncharacterized protein</fullName>
    </submittedName>
</protein>
<evidence type="ECO:0000313" key="1">
    <source>
        <dbReference type="EMBL" id="KAK3732428.1"/>
    </source>
</evidence>
<keyword evidence="2" id="KW-1185">Reference proteome</keyword>
<reference evidence="1" key="1">
    <citation type="journal article" date="2023" name="G3 (Bethesda)">
        <title>A reference genome for the long-term kleptoplast-retaining sea slug Elysia crispata morphotype clarki.</title>
        <authorList>
            <person name="Eastman K.E."/>
            <person name="Pendleton A.L."/>
            <person name="Shaikh M.A."/>
            <person name="Suttiyut T."/>
            <person name="Ogas R."/>
            <person name="Tomko P."/>
            <person name="Gavelis G."/>
            <person name="Widhalm J.R."/>
            <person name="Wisecaver J.H."/>
        </authorList>
    </citation>
    <scope>NUCLEOTIDE SEQUENCE</scope>
    <source>
        <strain evidence="1">ECLA1</strain>
    </source>
</reference>
<name>A0AAE1CS83_9GAST</name>
<sequence length="111" mass="12579">MDRVDTDKTLCATFLSHPQQTASNEEHLQILGRGGVIRIIINTTEYLSFITVTKSKPVHFDPELDQFKFVTVVTVHFVLRTSNQSGRDNPPGEVRAWLRVISRAGPLHPQR</sequence>
<organism evidence="1 2">
    <name type="scientific">Elysia crispata</name>
    <name type="common">lettuce slug</name>
    <dbReference type="NCBI Taxonomy" id="231223"/>
    <lineage>
        <taxon>Eukaryota</taxon>
        <taxon>Metazoa</taxon>
        <taxon>Spiralia</taxon>
        <taxon>Lophotrochozoa</taxon>
        <taxon>Mollusca</taxon>
        <taxon>Gastropoda</taxon>
        <taxon>Heterobranchia</taxon>
        <taxon>Euthyneura</taxon>
        <taxon>Panpulmonata</taxon>
        <taxon>Sacoglossa</taxon>
        <taxon>Placobranchoidea</taxon>
        <taxon>Plakobranchidae</taxon>
        <taxon>Elysia</taxon>
    </lineage>
</organism>